<dbReference type="eggNOG" id="COG3419">
    <property type="taxonomic scope" value="Bacteria"/>
</dbReference>
<evidence type="ECO:0000313" key="8">
    <source>
        <dbReference type="EMBL" id="KGO99389.1"/>
    </source>
</evidence>
<accession>A0A0A0MAJ9</accession>
<evidence type="ECO:0000313" key="9">
    <source>
        <dbReference type="Proteomes" id="UP000030003"/>
    </source>
</evidence>
<comment type="caution">
    <text evidence="8">The sequence shown here is derived from an EMBL/GenBank/DDBJ whole genome shotgun (WGS) entry which is preliminary data.</text>
</comment>
<protein>
    <submittedName>
        <fullName evidence="8">Pilus assembly protein</fullName>
    </submittedName>
</protein>
<comment type="subcellular location">
    <subcellularLocation>
        <location evidence="1">Fimbrium</location>
    </subcellularLocation>
</comment>
<dbReference type="EMBL" id="AVBH01000018">
    <property type="protein sequence ID" value="KGO99389.1"/>
    <property type="molecule type" value="Genomic_DNA"/>
</dbReference>
<reference evidence="8 9" key="1">
    <citation type="submission" date="2013-08" db="EMBL/GenBank/DDBJ databases">
        <title>Genomic analysis of Lysobacter defluvii.</title>
        <authorList>
            <person name="Wang Q."/>
            <person name="Wang G."/>
        </authorList>
    </citation>
    <scope>NUCLEOTIDE SEQUENCE [LARGE SCALE GENOMIC DNA]</scope>
    <source>
        <strain evidence="8 9">IMMIB APB-9</strain>
    </source>
</reference>
<organism evidence="8 9">
    <name type="scientific">Lysobacter defluvii IMMIB APB-9 = DSM 18482</name>
    <dbReference type="NCBI Taxonomy" id="1385515"/>
    <lineage>
        <taxon>Bacteria</taxon>
        <taxon>Pseudomonadati</taxon>
        <taxon>Pseudomonadota</taxon>
        <taxon>Gammaproteobacteria</taxon>
        <taxon>Lysobacterales</taxon>
        <taxon>Lysobacteraceae</taxon>
        <taxon>Novilysobacter</taxon>
    </lineage>
</organism>
<dbReference type="GO" id="GO:0046872">
    <property type="term" value="F:metal ion binding"/>
    <property type="evidence" value="ECO:0007669"/>
    <property type="project" value="UniProtKB-KW"/>
</dbReference>
<dbReference type="Proteomes" id="UP000030003">
    <property type="component" value="Unassembled WGS sequence"/>
</dbReference>
<evidence type="ECO:0000256" key="1">
    <source>
        <dbReference type="ARBA" id="ARBA00004561"/>
    </source>
</evidence>
<dbReference type="SUPFAM" id="SSF50998">
    <property type="entry name" value="Quinoprotein alcohol dehydrogenase-like"/>
    <property type="match status" value="1"/>
</dbReference>
<name>A0A0A0MAJ9_9GAMM</name>
<evidence type="ECO:0000256" key="3">
    <source>
        <dbReference type="ARBA" id="ARBA00022558"/>
    </source>
</evidence>
<dbReference type="InterPro" id="IPR015943">
    <property type="entry name" value="WD40/YVTN_repeat-like_dom_sf"/>
</dbReference>
<keyword evidence="5" id="KW-0106">Calcium</keyword>
<evidence type="ECO:0000259" key="7">
    <source>
        <dbReference type="Pfam" id="PF05567"/>
    </source>
</evidence>
<keyword evidence="4" id="KW-0479">Metal-binding</keyword>
<keyword evidence="6" id="KW-0281">Fimbrium</keyword>
<dbReference type="InterPro" id="IPR008707">
    <property type="entry name" value="B-propeller_PilY1"/>
</dbReference>
<feature type="domain" description="PilY1 beta-propeller" evidence="7">
    <location>
        <begin position="266"/>
        <end position="551"/>
    </location>
</feature>
<dbReference type="GO" id="GO:0009289">
    <property type="term" value="C:pilus"/>
    <property type="evidence" value="ECO:0007669"/>
    <property type="project" value="UniProtKB-SubCell"/>
</dbReference>
<comment type="similarity">
    <text evidence="2">Belongs to the PilY1 family.</text>
</comment>
<sequence length="747" mass="78215">MHYWKRDLRPDMANIVPFSPANPAFWQHMVTFGISIGLSGTLDQTSVAQVLEEGITRNGVALDDWPNPMNTEDQERIDDLLHAAVNGRGEFVAASDPAAFREGLRSALAAITDRTASASNVAASSTSLSTDSKLFQATYVGGQWSGDLRALPIVDRAPENDAPVWRAAEQMPTNASSRKVFTHDGGGKAFTYDALSATARNRFSVPAVGGVSAADLARRRIDYIRGDGSYEQSNGGPFRNRYRASAGRVPLGDIIHSSPVHLSNEDSSAADALFVGANDGMLHAFDPETGAELFAYVPAGLDSGELVGFTRPGYTHAYFVDGPVTVSDRALGNDRHILVGTLGRGGKGAYALDVSDAASFNAGNVMWDNTTQADTDADLGYVLGRPILVQLNNGNPGVIFGNGPNSASGKAVLFVLDLMTGSVVKRIDTGVGADNALGPPTGWDADGDGTADFVYAGDMHGNVWKFDLQHSNPNQWDVALGGNALFTATDSSGNPQPITGAMAVALDPSTYRRWVLVGTGRLYNDGDLWRDDGTLNDSVQSIYGIQDQDGQSASGLGRRVDIAGDSDGLAVRTIAVAGMSSNGMPIRGFEPSDRGLTVHQKGWVVDLLTPPAPGTAEGERVVGEVQAVNGAMVFSTTIPSTDPCLPGGRGYLNALNAFTGASVPEHFFDVDGDGEFSDDEVGGGGQEGGVEQSVPVGSVDLGLGGNTDPGWVTPLVCVNGAGGGTGCLPYASSAISGRISWREILRN</sequence>
<evidence type="ECO:0000256" key="2">
    <source>
        <dbReference type="ARBA" id="ARBA00008387"/>
    </source>
</evidence>
<dbReference type="STRING" id="1385515.GCA_000423325_00704"/>
<dbReference type="AlphaFoldDB" id="A0A0A0MAJ9"/>
<evidence type="ECO:0000256" key="6">
    <source>
        <dbReference type="ARBA" id="ARBA00023263"/>
    </source>
</evidence>
<dbReference type="Pfam" id="PF05567">
    <property type="entry name" value="T4P_PilY1"/>
    <property type="match status" value="1"/>
</dbReference>
<keyword evidence="3" id="KW-1029">Fimbrium biogenesis</keyword>
<dbReference type="InterPro" id="IPR011047">
    <property type="entry name" value="Quinoprotein_ADH-like_sf"/>
</dbReference>
<dbReference type="Gene3D" id="2.130.10.10">
    <property type="entry name" value="YVTN repeat-like/Quinoprotein amine dehydrogenase"/>
    <property type="match status" value="1"/>
</dbReference>
<keyword evidence="9" id="KW-1185">Reference proteome</keyword>
<evidence type="ECO:0000256" key="5">
    <source>
        <dbReference type="ARBA" id="ARBA00022837"/>
    </source>
</evidence>
<evidence type="ECO:0000256" key="4">
    <source>
        <dbReference type="ARBA" id="ARBA00022723"/>
    </source>
</evidence>
<proteinExistence type="inferred from homology"/>
<gene>
    <name evidence="8" type="ORF">N791_08695</name>
</gene>